<feature type="domain" description="C2H2-type" evidence="10">
    <location>
        <begin position="289"/>
        <end position="317"/>
    </location>
</feature>
<evidence type="ECO:0000256" key="1">
    <source>
        <dbReference type="ARBA" id="ARBA00004123"/>
    </source>
</evidence>
<accession>A0ABP1RNK7</accession>
<dbReference type="PANTHER" id="PTHR24376">
    <property type="entry name" value="ZINC FINGER PROTEIN"/>
    <property type="match status" value="1"/>
</dbReference>
<keyword evidence="6" id="KW-0238">DNA-binding</keyword>
<feature type="compositionally biased region" description="Polar residues" evidence="9">
    <location>
        <begin position="123"/>
        <end position="156"/>
    </location>
</feature>
<evidence type="ECO:0000256" key="9">
    <source>
        <dbReference type="SAM" id="MobiDB-lite"/>
    </source>
</evidence>
<feature type="domain" description="C2H2-type" evidence="10">
    <location>
        <begin position="204"/>
        <end position="231"/>
    </location>
</feature>
<keyword evidence="4 8" id="KW-0863">Zinc-finger</keyword>
<name>A0ABP1RNK7_9HEXA</name>
<feature type="compositionally biased region" description="Polar residues" evidence="9">
    <location>
        <begin position="102"/>
        <end position="113"/>
    </location>
</feature>
<feature type="domain" description="C2H2-type" evidence="10">
    <location>
        <begin position="499"/>
        <end position="526"/>
    </location>
</feature>
<dbReference type="Pfam" id="PF05605">
    <property type="entry name" value="zf-Di19"/>
    <property type="match status" value="1"/>
</dbReference>
<keyword evidence="3" id="KW-0677">Repeat</keyword>
<keyword evidence="5" id="KW-0862">Zinc</keyword>
<dbReference type="Gene3D" id="3.30.160.60">
    <property type="entry name" value="Classic Zinc Finger"/>
    <property type="match status" value="11"/>
</dbReference>
<feature type="domain" description="C2H2-type" evidence="10">
    <location>
        <begin position="555"/>
        <end position="582"/>
    </location>
</feature>
<keyword evidence="12" id="KW-1185">Reference proteome</keyword>
<dbReference type="Pfam" id="PF00096">
    <property type="entry name" value="zf-C2H2"/>
    <property type="match status" value="6"/>
</dbReference>
<organism evidence="11 12">
    <name type="scientific">Orchesella dallaii</name>
    <dbReference type="NCBI Taxonomy" id="48710"/>
    <lineage>
        <taxon>Eukaryota</taxon>
        <taxon>Metazoa</taxon>
        <taxon>Ecdysozoa</taxon>
        <taxon>Arthropoda</taxon>
        <taxon>Hexapoda</taxon>
        <taxon>Collembola</taxon>
        <taxon>Entomobryomorpha</taxon>
        <taxon>Entomobryoidea</taxon>
        <taxon>Orchesellidae</taxon>
        <taxon>Orchesellinae</taxon>
        <taxon>Orchesella</taxon>
    </lineage>
</organism>
<feature type="region of interest" description="Disordered" evidence="9">
    <location>
        <begin position="88"/>
        <end position="160"/>
    </location>
</feature>
<evidence type="ECO:0000256" key="3">
    <source>
        <dbReference type="ARBA" id="ARBA00022737"/>
    </source>
</evidence>
<dbReference type="InterPro" id="IPR008598">
    <property type="entry name" value="Di19_Zn-bd"/>
</dbReference>
<dbReference type="PROSITE" id="PS00028">
    <property type="entry name" value="ZINC_FINGER_C2H2_1"/>
    <property type="match status" value="13"/>
</dbReference>
<evidence type="ECO:0000256" key="2">
    <source>
        <dbReference type="ARBA" id="ARBA00022723"/>
    </source>
</evidence>
<evidence type="ECO:0000313" key="12">
    <source>
        <dbReference type="Proteomes" id="UP001642540"/>
    </source>
</evidence>
<feature type="domain" description="C2H2-type" evidence="10">
    <location>
        <begin position="441"/>
        <end position="468"/>
    </location>
</feature>
<sequence>MSTTENKEESWHKCGICSHYLRANMYRRHFLLKHQTEVQTRDNITPKQGTLAFFTQAVPAAAAFFHNSQCIVKVERKTIVYLPLAGTDDSEEESVNENPSSQRNPQQSYNFRVNSAGYDSEADQSYQDQGKMANSMTTKTTQDTLPKIPSNTSNQAKQKRKVKIFTKKKKVYEKDVPTKCVKCLAKFPNLARAKDHQVKCKVRPECKICHKTFRAHTVLVRHNKSHSEIKEYLCVFCNKLFSGSTKLQEHIIVIHTKERPFKCNTCERLFPLEKHLKQHSRIHSDKTYYDCPHCDKKFKQNASLYYHLKQFHLGGAAAMKKVCCSVCNTMVTANGLRRHIQSKHTGERPFQCDICKLKFARQDQLKCHSRVHSDKTYYNCSECGETFKFLATLNLHIEQAHTSEENRRKFHCTHCKESFVSKNKLETHKSQAHGIQRSMNFECLFCGKKMHSSTSLENHYRMHLREKPFICKICGSSFDQRSNFNSHMNIHDESYQKPLGCDRCPRRFVDKGQLAVHLKIHDDIKDIFCELCDKAFRSQYALHMHIKKHIEDRPYKCNYCGKAFKFQKSLKTHEMLHRGDKPYACEVCGKSYTQRVNLNSHREKFH</sequence>
<dbReference type="InterPro" id="IPR036236">
    <property type="entry name" value="Znf_C2H2_sf"/>
</dbReference>
<evidence type="ECO:0000256" key="8">
    <source>
        <dbReference type="PROSITE-ProRule" id="PRU00042"/>
    </source>
</evidence>
<evidence type="ECO:0000313" key="11">
    <source>
        <dbReference type="EMBL" id="CAL8131567.1"/>
    </source>
</evidence>
<evidence type="ECO:0000256" key="6">
    <source>
        <dbReference type="ARBA" id="ARBA00023125"/>
    </source>
</evidence>
<feature type="domain" description="C2H2-type" evidence="10">
    <location>
        <begin position="261"/>
        <end position="288"/>
    </location>
</feature>
<proteinExistence type="predicted"/>
<dbReference type="InterPro" id="IPR013087">
    <property type="entry name" value="Znf_C2H2_type"/>
</dbReference>
<dbReference type="PROSITE" id="PS50157">
    <property type="entry name" value="ZINC_FINGER_C2H2_2"/>
    <property type="match status" value="13"/>
</dbReference>
<feature type="domain" description="C2H2-type" evidence="10">
    <location>
        <begin position="583"/>
        <end position="606"/>
    </location>
</feature>
<feature type="domain" description="C2H2-type" evidence="10">
    <location>
        <begin position="378"/>
        <end position="406"/>
    </location>
</feature>
<reference evidence="11 12" key="1">
    <citation type="submission" date="2024-08" db="EMBL/GenBank/DDBJ databases">
        <authorList>
            <person name="Cucini C."/>
            <person name="Frati F."/>
        </authorList>
    </citation>
    <scope>NUCLEOTIDE SEQUENCE [LARGE SCALE GENOMIC DNA]</scope>
</reference>
<evidence type="ECO:0000256" key="7">
    <source>
        <dbReference type="ARBA" id="ARBA00023242"/>
    </source>
</evidence>
<dbReference type="SUPFAM" id="SSF57667">
    <property type="entry name" value="beta-beta-alpha zinc fingers"/>
    <property type="match status" value="6"/>
</dbReference>
<feature type="domain" description="C2H2-type" evidence="10">
    <location>
        <begin position="469"/>
        <end position="496"/>
    </location>
</feature>
<feature type="domain" description="C2H2-type" evidence="10">
    <location>
        <begin position="410"/>
        <end position="438"/>
    </location>
</feature>
<keyword evidence="7" id="KW-0539">Nucleus</keyword>
<comment type="caution">
    <text evidence="11">The sequence shown here is derived from an EMBL/GenBank/DDBJ whole genome shotgun (WGS) entry which is preliminary data.</text>
</comment>
<feature type="domain" description="C2H2-type" evidence="10">
    <location>
        <begin position="350"/>
        <end position="377"/>
    </location>
</feature>
<evidence type="ECO:0000259" key="10">
    <source>
        <dbReference type="PROSITE" id="PS50157"/>
    </source>
</evidence>
<gene>
    <name evidence="11" type="ORF">ODALV1_LOCUS24234</name>
</gene>
<feature type="domain" description="C2H2-type" evidence="10">
    <location>
        <begin position="527"/>
        <end position="554"/>
    </location>
</feature>
<dbReference type="Pfam" id="PF13912">
    <property type="entry name" value="zf-C2H2_6"/>
    <property type="match status" value="1"/>
</dbReference>
<comment type="subcellular location">
    <subcellularLocation>
        <location evidence="1">Nucleus</location>
    </subcellularLocation>
</comment>
<dbReference type="Proteomes" id="UP001642540">
    <property type="component" value="Unassembled WGS sequence"/>
</dbReference>
<feature type="domain" description="C2H2-type" evidence="10">
    <location>
        <begin position="232"/>
        <end position="260"/>
    </location>
</feature>
<evidence type="ECO:0000256" key="5">
    <source>
        <dbReference type="ARBA" id="ARBA00022833"/>
    </source>
</evidence>
<protein>
    <recommendedName>
        <fullName evidence="10">C2H2-type domain-containing protein</fullName>
    </recommendedName>
</protein>
<dbReference type="PANTHER" id="PTHR24376:SF243">
    <property type="entry name" value="C2H2-TYPE DOMAIN-CONTAINING PROTEIN"/>
    <property type="match status" value="1"/>
</dbReference>
<keyword evidence="2" id="KW-0479">Metal-binding</keyword>
<dbReference type="EMBL" id="CAXLJM020000088">
    <property type="protein sequence ID" value="CAL8131567.1"/>
    <property type="molecule type" value="Genomic_DNA"/>
</dbReference>
<dbReference type="SMART" id="SM00355">
    <property type="entry name" value="ZnF_C2H2"/>
    <property type="match status" value="15"/>
</dbReference>
<evidence type="ECO:0000256" key="4">
    <source>
        <dbReference type="ARBA" id="ARBA00022771"/>
    </source>
</evidence>